<dbReference type="Pfam" id="PF13520">
    <property type="entry name" value="AA_permease_2"/>
    <property type="match status" value="1"/>
</dbReference>
<dbReference type="InterPro" id="IPR002293">
    <property type="entry name" value="AA/rel_permease1"/>
</dbReference>
<dbReference type="PANTHER" id="PTHR47704">
    <property type="entry name" value="POTASSIUM TRANSPORTER KIMA"/>
    <property type="match status" value="1"/>
</dbReference>
<evidence type="ECO:0000313" key="8">
    <source>
        <dbReference type="Proteomes" id="UP000193285"/>
    </source>
</evidence>
<comment type="caution">
    <text evidence="7">The sequence shown here is derived from an EMBL/GenBank/DDBJ whole genome shotgun (WGS) entry which is preliminary data.</text>
</comment>
<keyword evidence="4 5" id="KW-0472">Membrane</keyword>
<evidence type="ECO:0000256" key="3">
    <source>
        <dbReference type="ARBA" id="ARBA00022989"/>
    </source>
</evidence>
<reference evidence="7" key="3">
    <citation type="submission" date="2016-01" db="EMBL/GenBank/DDBJ databases">
        <authorList>
            <person name="Oliw E.H."/>
        </authorList>
    </citation>
    <scope>NUCLEOTIDE SEQUENCE</scope>
    <source>
        <strain evidence="7">IEC33</strain>
    </source>
</reference>
<evidence type="ECO:0000313" key="6">
    <source>
        <dbReference type="EMBL" id="ORW33555.1"/>
    </source>
</evidence>
<feature type="transmembrane region" description="Helical" evidence="5">
    <location>
        <begin position="175"/>
        <end position="197"/>
    </location>
</feature>
<gene>
    <name evidence="7" type="ORF">AWB90_11930</name>
    <name evidence="6" type="ORF">AWB91_07250</name>
</gene>
<name>A0A1X2AB20_9MYCO</name>
<dbReference type="InterPro" id="IPR053153">
    <property type="entry name" value="APC_K+_Transporter"/>
</dbReference>
<protein>
    <submittedName>
        <fullName evidence="7">DNA-binding protein</fullName>
    </submittedName>
</protein>
<dbReference type="GO" id="GO:0022857">
    <property type="term" value="F:transmembrane transporter activity"/>
    <property type="evidence" value="ECO:0007669"/>
    <property type="project" value="InterPro"/>
</dbReference>
<dbReference type="Proteomes" id="UP000193285">
    <property type="component" value="Unassembled WGS sequence"/>
</dbReference>
<evidence type="ECO:0000313" key="7">
    <source>
        <dbReference type="EMBL" id="ORW48068.1"/>
    </source>
</evidence>
<sequence>MSSPTSLVKRLIVGRPFRSDRLHHTLLPKRIALAIFASDPLSSVAYATQEILLILTLGALSYLYLTPWIAAAVVLLLGVVVLSYRQVVQAYPSGGGSYEVASRNLGPRAGLVVAAALLVDYVMTVAVSVAAGVDNIISAVPELNPYRVAVNIGFILVLTAMNLRGVRESGRAFAVPTYAFIAGVLLMIAIGLVRTVLGDAPQAESAHYGIHAEQSGLNLLAIALLALRAFSSGCTALTGVEAISNGVPAFQKPKALNAARTMSWMGGLAITMFVGVTALALIAHTRVVENTCDLVGFAGDCNRDPQRTVIAQISAAVFGNNSVMFYYLQAATALILILAANTAYNGFPLLGSILAQDRYLPRQLHTRGDRLAFSNGILLLAAIAGGLIYAFDGSTTRLIQLYILGVFTSFTLCQTGMVWHWNRALRDADARAQRLRIHRARAINAFGACLTGVVLVVVMVTKFTHGAYLVVIAIPMLCLVMQGIRRHYAAVGSELRIEDEDEQVRPSRVHAIVLVSSWHKPTLRAVMFARATNPDTLTALTVKVDDVDTTALVADWRNLSVDVPLKVIESPYREITRPVIDYIKRLRNGPSRDVINVYIPEYVVGRWWENLLHNQSSWRLKGRLLFEPGVMVTSVPWQLRSSERRDLTRVEYRAGDVRSGIDRAASSEARAGASGT</sequence>
<dbReference type="EMBL" id="LQPN01000040">
    <property type="protein sequence ID" value="ORW48068.1"/>
    <property type="molecule type" value="Genomic_DNA"/>
</dbReference>
<accession>A0A1X2AB20</accession>
<keyword evidence="2 5" id="KW-0812">Transmembrane</keyword>
<evidence type="ECO:0000313" key="9">
    <source>
        <dbReference type="Proteomes" id="UP000193801"/>
    </source>
</evidence>
<reference evidence="6" key="2">
    <citation type="submission" date="2016-01" db="EMBL/GenBank/DDBJ databases">
        <authorList>
            <person name="Ana R.F.D.C."/>
            <person name="Tarcisio F."/>
            <person name="Maria L.L."/>
            <person name="Monica P."/>
            <person name="Wana L.O.D.C."/>
            <person name="Elisabetta G."/>
            <person name="Jeann R.D.C.B."/>
            <person name="Veronica D.S."/>
            <person name="Karla V.B.L."/>
            <person name="Roberto B."/>
            <person name="Antonella G."/>
            <person name="Anna F."/>
            <person name="Alessandro M."/>
            <person name="Pamela F."/>
            <person name="Francesca D.L."/>
            <person name="Giulia F.S."/>
            <person name="Sara T."/>
            <person name="Fabio R."/>
            <person name="Olivier J."/>
            <person name="Nicola S."/>
            <person name="Enrico T."/>
        </authorList>
    </citation>
    <scope>NUCLEOTIDE SEQUENCE</scope>
    <source>
        <strain evidence="6">FI-07156</strain>
    </source>
</reference>
<feature type="transmembrane region" description="Helical" evidence="5">
    <location>
        <begin position="109"/>
        <end position="133"/>
    </location>
</feature>
<feature type="transmembrane region" description="Helical" evidence="5">
    <location>
        <begin position="68"/>
        <end position="88"/>
    </location>
</feature>
<keyword evidence="7" id="KW-0238">DNA-binding</keyword>
<feature type="transmembrane region" description="Helical" evidence="5">
    <location>
        <begin position="466"/>
        <end position="484"/>
    </location>
</feature>
<dbReference type="PANTHER" id="PTHR47704:SF1">
    <property type="entry name" value="POTASSIUM TRANSPORTER KIMA"/>
    <property type="match status" value="1"/>
</dbReference>
<dbReference type="Proteomes" id="UP000193801">
    <property type="component" value="Unassembled WGS sequence"/>
</dbReference>
<evidence type="ECO:0000256" key="4">
    <source>
        <dbReference type="ARBA" id="ARBA00023136"/>
    </source>
</evidence>
<dbReference type="GO" id="GO:0003677">
    <property type="term" value="F:DNA binding"/>
    <property type="evidence" value="ECO:0007669"/>
    <property type="project" value="UniProtKB-KW"/>
</dbReference>
<feature type="transmembrane region" description="Helical" evidence="5">
    <location>
        <begin position="442"/>
        <end position="460"/>
    </location>
</feature>
<keyword evidence="3 5" id="KW-1133">Transmembrane helix</keyword>
<dbReference type="AlphaFoldDB" id="A0A1X2AB20"/>
<reference evidence="8 9" key="1">
    <citation type="journal article" date="2015" name="Emerg. Microbes Infect.">
        <title>Characterization of 17 strains belonging to the Mycobacterium simiae complex and description of Mycobacterium paraense sp. nov.</title>
        <authorList>
            <person name="Fusco da Costa A.R."/>
            <person name="Fedrizzi T."/>
            <person name="Lopes M.L."/>
            <person name="Pecorari M."/>
            <person name="Oliveira da Costa W.L."/>
            <person name="Giacobazzi E."/>
            <person name="da Costa Bahia J.R."/>
            <person name="De Sanctis V."/>
            <person name="Batista Lima K.V."/>
            <person name="Bertorelli R."/>
            <person name="Grottola A."/>
            <person name="Fabio A."/>
            <person name="Mariottini A."/>
            <person name="Ferretti P."/>
            <person name="Di Leva F."/>
            <person name="Fregni Serpini G."/>
            <person name="Tagliazucchi S."/>
            <person name="Rumpianesi F."/>
            <person name="Jousson O."/>
            <person name="Segata N."/>
            <person name="Tortoli E."/>
        </authorList>
    </citation>
    <scope>NUCLEOTIDE SEQUENCE [LARGE SCALE GENOMIC DNA]</scope>
    <source>
        <strain evidence="6 9">FI-07156</strain>
        <strain evidence="7 8">IEC33</strain>
    </source>
</reference>
<feature type="transmembrane region" description="Helical" evidence="5">
    <location>
        <begin position="261"/>
        <end position="283"/>
    </location>
</feature>
<organism evidence="7 8">
    <name type="scientific">Mycobacterium paraense</name>
    <dbReference type="NCBI Taxonomy" id="767916"/>
    <lineage>
        <taxon>Bacteria</taxon>
        <taxon>Bacillati</taxon>
        <taxon>Actinomycetota</taxon>
        <taxon>Actinomycetes</taxon>
        <taxon>Mycobacteriales</taxon>
        <taxon>Mycobacteriaceae</taxon>
        <taxon>Mycobacterium</taxon>
        <taxon>Mycobacterium simiae complex</taxon>
    </lineage>
</organism>
<dbReference type="GO" id="GO:0016020">
    <property type="term" value="C:membrane"/>
    <property type="evidence" value="ECO:0007669"/>
    <property type="project" value="UniProtKB-SubCell"/>
</dbReference>
<feature type="transmembrane region" description="Helical" evidence="5">
    <location>
        <begin position="145"/>
        <end position="163"/>
    </location>
</feature>
<dbReference type="OrthoDB" id="9759676at2"/>
<dbReference type="EMBL" id="LQPK01000003">
    <property type="protein sequence ID" value="ORW33555.1"/>
    <property type="molecule type" value="Genomic_DNA"/>
</dbReference>
<dbReference type="RefSeq" id="WP_085093991.1">
    <property type="nucleotide sequence ID" value="NZ_JACKVQ010000006.1"/>
</dbReference>
<keyword evidence="9" id="KW-1185">Reference proteome</keyword>
<evidence type="ECO:0000256" key="2">
    <source>
        <dbReference type="ARBA" id="ARBA00022692"/>
    </source>
</evidence>
<evidence type="ECO:0000256" key="1">
    <source>
        <dbReference type="ARBA" id="ARBA00004141"/>
    </source>
</evidence>
<dbReference type="Gene3D" id="1.20.1740.10">
    <property type="entry name" value="Amino acid/polyamine transporter I"/>
    <property type="match status" value="1"/>
</dbReference>
<evidence type="ECO:0000256" key="5">
    <source>
        <dbReference type="SAM" id="Phobius"/>
    </source>
</evidence>
<comment type="subcellular location">
    <subcellularLocation>
        <location evidence="1">Membrane</location>
        <topology evidence="1">Multi-pass membrane protein</topology>
    </subcellularLocation>
</comment>
<dbReference type="STRING" id="767916.AWB91_07250"/>
<proteinExistence type="predicted"/>
<feature type="transmembrane region" description="Helical" evidence="5">
    <location>
        <begin position="217"/>
        <end position="240"/>
    </location>
</feature>
<feature type="transmembrane region" description="Helical" evidence="5">
    <location>
        <begin position="371"/>
        <end position="391"/>
    </location>
</feature>
<feature type="transmembrane region" description="Helical" evidence="5">
    <location>
        <begin position="397"/>
        <end position="421"/>
    </location>
</feature>
<feature type="transmembrane region" description="Helical" evidence="5">
    <location>
        <begin position="326"/>
        <end position="350"/>
    </location>
</feature>